<feature type="transmembrane region" description="Helical" evidence="6">
    <location>
        <begin position="232"/>
        <end position="251"/>
    </location>
</feature>
<dbReference type="GO" id="GO:0005886">
    <property type="term" value="C:plasma membrane"/>
    <property type="evidence" value="ECO:0007669"/>
    <property type="project" value="UniProtKB-SubCell"/>
</dbReference>
<evidence type="ECO:0000256" key="6">
    <source>
        <dbReference type="SAM" id="Phobius"/>
    </source>
</evidence>
<evidence type="ECO:0000256" key="4">
    <source>
        <dbReference type="ARBA" id="ARBA00022989"/>
    </source>
</evidence>
<evidence type="ECO:0000259" key="7">
    <source>
        <dbReference type="PROSITE" id="PS50883"/>
    </source>
</evidence>
<evidence type="ECO:0000313" key="9">
    <source>
        <dbReference type="Proteomes" id="UP000659047"/>
    </source>
</evidence>
<evidence type="ECO:0000256" key="3">
    <source>
        <dbReference type="ARBA" id="ARBA00022692"/>
    </source>
</evidence>
<dbReference type="Pfam" id="PF05231">
    <property type="entry name" value="MASE1"/>
    <property type="match status" value="1"/>
</dbReference>
<dbReference type="SMART" id="SM00052">
    <property type="entry name" value="EAL"/>
    <property type="match status" value="1"/>
</dbReference>
<evidence type="ECO:0000256" key="1">
    <source>
        <dbReference type="ARBA" id="ARBA00004651"/>
    </source>
</evidence>
<dbReference type="RefSeq" id="WP_238715330.1">
    <property type="nucleotide sequence ID" value="NZ_JAEPBH010000076.1"/>
</dbReference>
<dbReference type="InterPro" id="IPR001633">
    <property type="entry name" value="EAL_dom"/>
</dbReference>
<dbReference type="GO" id="GO:0071111">
    <property type="term" value="F:cyclic-guanylate-specific phosphodiesterase activity"/>
    <property type="evidence" value="ECO:0007669"/>
    <property type="project" value="InterPro"/>
</dbReference>
<sequence length="729" mass="82659">MTRLALFSLRKSITALALLLPLLFISRALSPRAVIDGSDIFLTWLPLSVVMAMTLIFGRVVILPLLIALALFFTVVFQLPALQMWVFIFCLLGPLILACALLRVFLGSRWRFRPLGKGLGARLFWFGFVTPSSMKLAMYFSGQWIDFPAQLTHYFGHSSTLFIIVDMLGMTAAGLIFTFLFYYPLRMMLSLAYARAFLRSELFLSFTAARRGWAIGWLAMLAMLLLTLCWPTHTILISGYLVPLIFIVFTIGIRHFGVRTTHFLWAFSTWLLLTLSENFLYGVRTSTALTFILSVFISFTVCLLYMSNLYCKSVWARQIYYAQAMTDPLTQLPNLRALEQHVVGYPGGVLCCLRMANLEFWSQHYGMALRIYCKRKVTQLLAPWLHDGERVFQLPGSELLIFLRGPEPQQRLSHMVDLLNSRNISWNGDSLDIEFGAAWGRALHLTPDEMHRMLGQLGWLAHQACSEHRVAALNDCEGAVSDVTSERVQLLRQIKAAVENDRFSLYAQPIHNREGQGYSEILCRMFDDKGAMIVPDKFIPIVAEFNLSARFDMQVLKKLLGWLRLHPAACRSARFSVNLMPFTLMQKEAGRDIVALFERYGVAPQTVIIEVTEAQALSDVETSLQNIALLRGSGFRIAIDDFGTGYANYKRLRDLRADIIKIDGCFITEILTNSLDAQIVKSICDLAHARGWEVVAEYVETPEQRDLLLSFGVDFLQGWLIGKPEPLVR</sequence>
<feature type="domain" description="EAL" evidence="7">
    <location>
        <begin position="487"/>
        <end position="729"/>
    </location>
</feature>
<dbReference type="Pfam" id="PF00563">
    <property type="entry name" value="EAL"/>
    <property type="match status" value="1"/>
</dbReference>
<name>A0A8K0Y0W2_9ENTR</name>
<dbReference type="InterPro" id="IPR043128">
    <property type="entry name" value="Rev_trsase/Diguanyl_cyclase"/>
</dbReference>
<proteinExistence type="predicted"/>
<feature type="transmembrane region" description="Helical" evidence="6">
    <location>
        <begin position="61"/>
        <end position="79"/>
    </location>
</feature>
<dbReference type="InterPro" id="IPR007895">
    <property type="entry name" value="MASE1"/>
</dbReference>
<dbReference type="PANTHER" id="PTHR33121">
    <property type="entry name" value="CYCLIC DI-GMP PHOSPHODIESTERASE PDEF"/>
    <property type="match status" value="1"/>
</dbReference>
<dbReference type="EMBL" id="JAEPBH010000076">
    <property type="protein sequence ID" value="MBK4717034.1"/>
    <property type="molecule type" value="Genomic_DNA"/>
</dbReference>
<feature type="transmembrane region" description="Helical" evidence="6">
    <location>
        <begin position="85"/>
        <end position="106"/>
    </location>
</feature>
<dbReference type="InterPro" id="IPR000160">
    <property type="entry name" value="GGDEF_dom"/>
</dbReference>
<dbReference type="CDD" id="cd01948">
    <property type="entry name" value="EAL"/>
    <property type="match status" value="1"/>
</dbReference>
<evidence type="ECO:0000313" key="8">
    <source>
        <dbReference type="EMBL" id="MBK4717034.1"/>
    </source>
</evidence>
<dbReference type="SUPFAM" id="SSF141868">
    <property type="entry name" value="EAL domain-like"/>
    <property type="match status" value="1"/>
</dbReference>
<comment type="subcellular location">
    <subcellularLocation>
        <location evidence="1">Cell membrane</location>
        <topology evidence="1">Multi-pass membrane protein</topology>
    </subcellularLocation>
</comment>
<evidence type="ECO:0000256" key="2">
    <source>
        <dbReference type="ARBA" id="ARBA00022475"/>
    </source>
</evidence>
<feature type="transmembrane region" description="Helical" evidence="6">
    <location>
        <begin position="160"/>
        <end position="182"/>
    </location>
</feature>
<feature type="transmembrane region" description="Helical" evidence="6">
    <location>
        <begin position="263"/>
        <end position="283"/>
    </location>
</feature>
<keyword evidence="2" id="KW-1003">Cell membrane</keyword>
<evidence type="ECO:0000256" key="5">
    <source>
        <dbReference type="ARBA" id="ARBA00023136"/>
    </source>
</evidence>
<keyword evidence="3 6" id="KW-0812">Transmembrane</keyword>
<dbReference type="PROSITE" id="PS50883">
    <property type="entry name" value="EAL"/>
    <property type="match status" value="1"/>
</dbReference>
<dbReference type="InterPro" id="IPR050706">
    <property type="entry name" value="Cyclic-di-GMP_PDE-like"/>
</dbReference>
<feature type="transmembrane region" description="Helical" evidence="6">
    <location>
        <begin position="202"/>
        <end position="226"/>
    </location>
</feature>
<dbReference type="Proteomes" id="UP000659047">
    <property type="component" value="Unassembled WGS sequence"/>
</dbReference>
<feature type="transmembrane region" description="Helical" evidence="6">
    <location>
        <begin position="118"/>
        <end position="140"/>
    </location>
</feature>
<gene>
    <name evidence="8" type="ORF">JJB97_17280</name>
</gene>
<reference evidence="8" key="1">
    <citation type="submission" date="2021-01" db="EMBL/GenBank/DDBJ databases">
        <title>Intestinitalea alba gen. nov., sp. nov., a novel genus of the family Enterobacteriaceae, isolated from the gut of the plastic-eating mealworm Tenebrio molitor L.</title>
        <authorList>
            <person name="Yang Y."/>
        </authorList>
    </citation>
    <scope>NUCLEOTIDE SEQUENCE</scope>
    <source>
        <strain evidence="8">BIT-L3</strain>
    </source>
</reference>
<dbReference type="Gene3D" id="3.20.20.450">
    <property type="entry name" value="EAL domain"/>
    <property type="match status" value="1"/>
</dbReference>
<feature type="transmembrane region" description="Helical" evidence="6">
    <location>
        <begin position="289"/>
        <end position="311"/>
    </location>
</feature>
<dbReference type="SMART" id="SM00267">
    <property type="entry name" value="GGDEF"/>
    <property type="match status" value="1"/>
</dbReference>
<organism evidence="8 9">
    <name type="scientific">Tenebrionibacter intestinalis</name>
    <dbReference type="NCBI Taxonomy" id="2799638"/>
    <lineage>
        <taxon>Bacteria</taxon>
        <taxon>Pseudomonadati</taxon>
        <taxon>Pseudomonadota</taxon>
        <taxon>Gammaproteobacteria</taxon>
        <taxon>Enterobacterales</taxon>
        <taxon>Enterobacteriaceae</taxon>
        <taxon>Tenebrionibacter/Tenebrionicola group</taxon>
        <taxon>Tenebrionibacter</taxon>
    </lineage>
</organism>
<dbReference type="InterPro" id="IPR035919">
    <property type="entry name" value="EAL_sf"/>
</dbReference>
<comment type="caution">
    <text evidence="8">The sequence shown here is derived from an EMBL/GenBank/DDBJ whole genome shotgun (WGS) entry which is preliminary data.</text>
</comment>
<accession>A0A8K0Y0W2</accession>
<dbReference type="AlphaFoldDB" id="A0A8K0Y0W2"/>
<keyword evidence="9" id="KW-1185">Reference proteome</keyword>
<dbReference type="PANTHER" id="PTHR33121:SF74">
    <property type="entry name" value="CYCLIC DI-GMP PHOSPHODIESTERASE PDEA-RELATED"/>
    <property type="match status" value="1"/>
</dbReference>
<dbReference type="Gene3D" id="3.30.70.270">
    <property type="match status" value="1"/>
</dbReference>
<keyword evidence="5 6" id="KW-0472">Membrane</keyword>
<protein>
    <submittedName>
        <fullName evidence="8">Sensor domain-containing phosphodiesterase</fullName>
    </submittedName>
</protein>
<keyword evidence="4 6" id="KW-1133">Transmembrane helix</keyword>